<name>A0ACB7T7K2_HYAAI</name>
<evidence type="ECO:0000313" key="2">
    <source>
        <dbReference type="Proteomes" id="UP000821845"/>
    </source>
</evidence>
<reference evidence="1" key="1">
    <citation type="submission" date="2020-05" db="EMBL/GenBank/DDBJ databases">
        <title>Large-scale comparative analyses of tick genomes elucidate their genetic diversity and vector capacities.</title>
        <authorList>
            <person name="Jia N."/>
            <person name="Wang J."/>
            <person name="Shi W."/>
            <person name="Du L."/>
            <person name="Sun Y."/>
            <person name="Zhan W."/>
            <person name="Jiang J."/>
            <person name="Wang Q."/>
            <person name="Zhang B."/>
            <person name="Ji P."/>
            <person name="Sakyi L.B."/>
            <person name="Cui X."/>
            <person name="Yuan T."/>
            <person name="Jiang B."/>
            <person name="Yang W."/>
            <person name="Lam T.T.-Y."/>
            <person name="Chang Q."/>
            <person name="Ding S."/>
            <person name="Wang X."/>
            <person name="Zhu J."/>
            <person name="Ruan X."/>
            <person name="Zhao L."/>
            <person name="Wei J."/>
            <person name="Que T."/>
            <person name="Du C."/>
            <person name="Cheng J."/>
            <person name="Dai P."/>
            <person name="Han X."/>
            <person name="Huang E."/>
            <person name="Gao Y."/>
            <person name="Liu J."/>
            <person name="Shao H."/>
            <person name="Ye R."/>
            <person name="Li L."/>
            <person name="Wei W."/>
            <person name="Wang X."/>
            <person name="Wang C."/>
            <person name="Yang T."/>
            <person name="Huo Q."/>
            <person name="Li W."/>
            <person name="Guo W."/>
            <person name="Chen H."/>
            <person name="Zhou L."/>
            <person name="Ni X."/>
            <person name="Tian J."/>
            <person name="Zhou Y."/>
            <person name="Sheng Y."/>
            <person name="Liu T."/>
            <person name="Pan Y."/>
            <person name="Xia L."/>
            <person name="Li J."/>
            <person name="Zhao F."/>
            <person name="Cao W."/>
        </authorList>
    </citation>
    <scope>NUCLEOTIDE SEQUENCE</scope>
    <source>
        <strain evidence="1">Hyas-2018</strain>
    </source>
</reference>
<gene>
    <name evidence="1" type="ORF">HPB50_002072</name>
</gene>
<sequence>MKLNAENYSKYDHYPSQLDDEILRKTRFRSPLTEDKQVLEVGCGTGHFARLFLLPHCRPCRRLVVTDLQPDMVEFAREHFPHEDIAHDVLDITTPDLTPFLDKYGKFDRVFSFLTFHMVRDHWAAYANIAKLLKDEGECLVAAYSSFDFADVWEDVYKTPKWKGRIPDPRSVANPSFNFNRVKTAEQVEAEVRESVRGTGLECISCEVHDYSWKFDSMDALLDMLLTVAPFKEIIPAEEWPDFVNLWAELMHRKLSTKPGEPLELKYAYYVVHARRSAD</sequence>
<protein>
    <submittedName>
        <fullName evidence="1">Uncharacterized protein</fullName>
    </submittedName>
</protein>
<proteinExistence type="predicted"/>
<comment type="caution">
    <text evidence="1">The sequence shown here is derived from an EMBL/GenBank/DDBJ whole genome shotgun (WGS) entry which is preliminary data.</text>
</comment>
<dbReference type="EMBL" id="CM023490">
    <property type="protein sequence ID" value="KAH6942252.1"/>
    <property type="molecule type" value="Genomic_DNA"/>
</dbReference>
<evidence type="ECO:0000313" key="1">
    <source>
        <dbReference type="EMBL" id="KAH6942252.1"/>
    </source>
</evidence>
<dbReference type="Proteomes" id="UP000821845">
    <property type="component" value="Chromosome 10"/>
</dbReference>
<keyword evidence="2" id="KW-1185">Reference proteome</keyword>
<accession>A0ACB7T7K2</accession>
<organism evidence="1 2">
    <name type="scientific">Hyalomma asiaticum</name>
    <name type="common">Tick</name>
    <dbReference type="NCBI Taxonomy" id="266040"/>
    <lineage>
        <taxon>Eukaryota</taxon>
        <taxon>Metazoa</taxon>
        <taxon>Ecdysozoa</taxon>
        <taxon>Arthropoda</taxon>
        <taxon>Chelicerata</taxon>
        <taxon>Arachnida</taxon>
        <taxon>Acari</taxon>
        <taxon>Parasitiformes</taxon>
        <taxon>Ixodida</taxon>
        <taxon>Ixodoidea</taxon>
        <taxon>Ixodidae</taxon>
        <taxon>Hyalomminae</taxon>
        <taxon>Hyalomma</taxon>
    </lineage>
</organism>